<dbReference type="GO" id="GO:0140664">
    <property type="term" value="F:ATP-dependent DNA damage sensor activity"/>
    <property type="evidence" value="ECO:0007669"/>
    <property type="project" value="InterPro"/>
</dbReference>
<dbReference type="PROSITE" id="PS00058">
    <property type="entry name" value="DNA_MISMATCH_REPAIR_1"/>
    <property type="match status" value="1"/>
</dbReference>
<feature type="region of interest" description="Disordered" evidence="3">
    <location>
        <begin position="562"/>
        <end position="582"/>
    </location>
</feature>
<dbReference type="InterPro" id="IPR002099">
    <property type="entry name" value="MutL/Mlh/PMS"/>
</dbReference>
<name>A0A8H4WAN4_9HELO</name>
<dbReference type="EMBL" id="JAAMPI010000038">
    <property type="protein sequence ID" value="KAF4637049.1"/>
    <property type="molecule type" value="Genomic_DNA"/>
</dbReference>
<dbReference type="GO" id="GO:0030983">
    <property type="term" value="F:mismatched DNA binding"/>
    <property type="evidence" value="ECO:0007669"/>
    <property type="project" value="InterPro"/>
</dbReference>
<proteinExistence type="inferred from homology"/>
<dbReference type="GO" id="GO:0016887">
    <property type="term" value="F:ATP hydrolysis activity"/>
    <property type="evidence" value="ECO:0007669"/>
    <property type="project" value="InterPro"/>
</dbReference>
<feature type="region of interest" description="Disordered" evidence="3">
    <location>
        <begin position="673"/>
        <end position="706"/>
    </location>
</feature>
<dbReference type="GO" id="GO:0006298">
    <property type="term" value="P:mismatch repair"/>
    <property type="evidence" value="ECO:0007669"/>
    <property type="project" value="InterPro"/>
</dbReference>
<dbReference type="SUPFAM" id="SSF54211">
    <property type="entry name" value="Ribosomal protein S5 domain 2-like"/>
    <property type="match status" value="1"/>
</dbReference>
<dbReference type="OrthoDB" id="10263226at2759"/>
<evidence type="ECO:0000256" key="2">
    <source>
        <dbReference type="ARBA" id="ARBA00022763"/>
    </source>
</evidence>
<organism evidence="5 6">
    <name type="scientific">Cudoniella acicularis</name>
    <dbReference type="NCBI Taxonomy" id="354080"/>
    <lineage>
        <taxon>Eukaryota</taxon>
        <taxon>Fungi</taxon>
        <taxon>Dikarya</taxon>
        <taxon>Ascomycota</taxon>
        <taxon>Pezizomycotina</taxon>
        <taxon>Leotiomycetes</taxon>
        <taxon>Helotiales</taxon>
        <taxon>Tricladiaceae</taxon>
        <taxon>Cudoniella</taxon>
    </lineage>
</organism>
<keyword evidence="2" id="KW-0227">DNA damage</keyword>
<accession>A0A8H4WAN4</accession>
<dbReference type="Pfam" id="PF01119">
    <property type="entry name" value="DNA_mis_repair"/>
    <property type="match status" value="1"/>
</dbReference>
<dbReference type="InterPro" id="IPR014762">
    <property type="entry name" value="DNA_mismatch_repair_CS"/>
</dbReference>
<dbReference type="InterPro" id="IPR013507">
    <property type="entry name" value="DNA_mismatch_S5_2-like"/>
</dbReference>
<dbReference type="AlphaFoldDB" id="A0A8H4WAN4"/>
<evidence type="ECO:0000313" key="6">
    <source>
        <dbReference type="Proteomes" id="UP000566819"/>
    </source>
</evidence>
<dbReference type="InterPro" id="IPR014721">
    <property type="entry name" value="Ribsml_uS5_D2-typ_fold_subgr"/>
</dbReference>
<dbReference type="InterPro" id="IPR036890">
    <property type="entry name" value="HATPase_C_sf"/>
</dbReference>
<dbReference type="PANTHER" id="PTHR10073:SF41">
    <property type="entry name" value="MISMATCH REPAIR PROTEIN, PUTATIVE (AFU_ORTHOLOGUE AFUA_8G05820)-RELATED"/>
    <property type="match status" value="1"/>
</dbReference>
<keyword evidence="6" id="KW-1185">Reference proteome</keyword>
<dbReference type="NCBIfam" id="TIGR00585">
    <property type="entry name" value="mutl"/>
    <property type="match status" value="1"/>
</dbReference>
<dbReference type="SMART" id="SM01340">
    <property type="entry name" value="DNA_mis_repair"/>
    <property type="match status" value="1"/>
</dbReference>
<feature type="compositionally biased region" description="Polar residues" evidence="3">
    <location>
        <begin position="476"/>
        <end position="491"/>
    </location>
</feature>
<dbReference type="GO" id="GO:0005524">
    <property type="term" value="F:ATP binding"/>
    <property type="evidence" value="ECO:0007669"/>
    <property type="project" value="InterPro"/>
</dbReference>
<feature type="region of interest" description="Disordered" evidence="3">
    <location>
        <begin position="464"/>
        <end position="491"/>
    </location>
</feature>
<sequence>MGITALPEATIHLLGSAQALTTPTSLVKELIDNSLDAKATSIDILISQNTLDKIEVRDNGHGIQQEDLDALGRRGHTSKLRSFDELKAVGGVSLGFRGEALASAVQLGEVSVTTKTDGEAVATAIKLKAFGGIDYKSRASHPIGTTVCVLNFMVKLPVRKQNFLKTAPKTLLSIKELLQAYAFARPTVRFSLKVAKGNKGSWSFVPRPNDGIKEAVSQIIGRDAATQCIEKSLVFPETFSTVTTDLSTSSISRFPPTSGQFEIDAFLPRPDADITKTGHGQFISIDSRPVSHEKGTMKKIITMFKYYVRGAFGDAPELKKPFIRLSIKCPVASYDPNVEPAKNDVLFVNESLVLESVESLFKDAYGRKKTVPDVALPLLRPEGKKVNDFDLLLARKPPAKSTEAQNLPVEDESSLSAQPSPSPPSRTTGIETEEVAMAVGEEDAAQPPSQRKWKFDMSKDFTEGVDECRKSHPNKSRSSGSPTSDNSHIPEVTANSLNPWLIAKMTAPVRQSAVQPLSPPESSSSNVISILQLSQTQQDPHSQRHQPFSDPILLGMDEPDFQRFSTPPRRRHSDESIAPNVDPTFRNRLQSLQRRRYSNGDTSQLQARNTSLCANDHEFYEIRPSQPNGLQLAASQDGQVGALFVDGEGQPPRTRHRNDFISARNLAECSLISPPATQRPRNSGRLNGINKPFGPPRRIADGSAPSSGLRQITLLDRCQLRPIESNLPPSLQRDSNAELEWAMDFEQRKEDASRQRREEFRIARKAAARREVDSLVRTSPHENRYKAAIATLEADQLSLHNNVPAKEPFKTTLPDGDPRAYLMKQQRLTPIQSGLLKLTRAKSLKLPLERIPDEIKTHALLLRLSTDMGQLRQLTAGHGRA</sequence>
<dbReference type="Pfam" id="PF13589">
    <property type="entry name" value="HATPase_c_3"/>
    <property type="match status" value="1"/>
</dbReference>
<feature type="region of interest" description="Disordered" evidence="3">
    <location>
        <begin position="397"/>
        <end position="428"/>
    </location>
</feature>
<protein>
    <recommendedName>
        <fullName evidence="4">DNA mismatch repair protein S5 domain-containing protein</fullName>
    </recommendedName>
</protein>
<evidence type="ECO:0000256" key="1">
    <source>
        <dbReference type="ARBA" id="ARBA00006082"/>
    </source>
</evidence>
<gene>
    <name evidence="5" type="ORF">G7Y89_g1049</name>
</gene>
<comment type="similarity">
    <text evidence="1">Belongs to the DNA mismatch repair MutL/HexB family.</text>
</comment>
<evidence type="ECO:0000313" key="5">
    <source>
        <dbReference type="EMBL" id="KAF4637049.1"/>
    </source>
</evidence>
<dbReference type="Gene3D" id="3.30.230.10">
    <property type="match status" value="1"/>
</dbReference>
<comment type="caution">
    <text evidence="5">The sequence shown here is derived from an EMBL/GenBank/DDBJ whole genome shotgun (WGS) entry which is preliminary data.</text>
</comment>
<dbReference type="SUPFAM" id="SSF55874">
    <property type="entry name" value="ATPase domain of HSP90 chaperone/DNA topoisomerase II/histidine kinase"/>
    <property type="match status" value="1"/>
</dbReference>
<feature type="domain" description="DNA mismatch repair protein S5" evidence="4">
    <location>
        <begin position="216"/>
        <end position="366"/>
    </location>
</feature>
<dbReference type="Gene3D" id="3.30.565.10">
    <property type="entry name" value="Histidine kinase-like ATPase, C-terminal domain"/>
    <property type="match status" value="1"/>
</dbReference>
<evidence type="ECO:0000256" key="3">
    <source>
        <dbReference type="SAM" id="MobiDB-lite"/>
    </source>
</evidence>
<dbReference type="CDD" id="cd03485">
    <property type="entry name" value="MutL_Trans_hPMS_1_like"/>
    <property type="match status" value="1"/>
</dbReference>
<dbReference type="GO" id="GO:0061982">
    <property type="term" value="P:meiosis I cell cycle process"/>
    <property type="evidence" value="ECO:0007669"/>
    <property type="project" value="UniProtKB-ARBA"/>
</dbReference>
<evidence type="ECO:0000259" key="4">
    <source>
        <dbReference type="SMART" id="SM01340"/>
    </source>
</evidence>
<dbReference type="InterPro" id="IPR038973">
    <property type="entry name" value="MutL/Mlh/Pms-like"/>
</dbReference>
<reference evidence="5 6" key="1">
    <citation type="submission" date="2020-03" db="EMBL/GenBank/DDBJ databases">
        <title>Draft Genome Sequence of Cudoniella acicularis.</title>
        <authorList>
            <person name="Buettner E."/>
            <person name="Kellner H."/>
        </authorList>
    </citation>
    <scope>NUCLEOTIDE SEQUENCE [LARGE SCALE GENOMIC DNA]</scope>
    <source>
        <strain evidence="5 6">DSM 108380</strain>
    </source>
</reference>
<dbReference type="PANTHER" id="PTHR10073">
    <property type="entry name" value="DNA MISMATCH REPAIR PROTEIN MLH, PMS, MUTL"/>
    <property type="match status" value="1"/>
</dbReference>
<dbReference type="FunFam" id="3.30.565.10:FF:000017">
    <property type="entry name" value="PMS1 homolog 1, mismatch repair system component"/>
    <property type="match status" value="1"/>
</dbReference>
<dbReference type="Proteomes" id="UP000566819">
    <property type="component" value="Unassembled WGS sequence"/>
</dbReference>
<dbReference type="InterPro" id="IPR020568">
    <property type="entry name" value="Ribosomal_Su5_D2-typ_SF"/>
</dbReference>
<feature type="compositionally biased region" description="Polar residues" evidence="3">
    <location>
        <begin position="675"/>
        <end position="685"/>
    </location>
</feature>
<dbReference type="GO" id="GO:0032389">
    <property type="term" value="C:MutLalpha complex"/>
    <property type="evidence" value="ECO:0007669"/>
    <property type="project" value="TreeGrafter"/>
</dbReference>